<sequence length="77" mass="7825">MKLSYFFLIVAAIVLMLNVADAARGNNGNKGTRTPGRPATFKPRPGAASAKRTNRPKVKTTAAPAAAPAAAAAAAAY</sequence>
<feature type="signal peptide" evidence="2">
    <location>
        <begin position="1"/>
        <end position="22"/>
    </location>
</feature>
<evidence type="ECO:0000256" key="1">
    <source>
        <dbReference type="SAM" id="MobiDB-lite"/>
    </source>
</evidence>
<proteinExistence type="predicted"/>
<dbReference type="EnsemblMetazoa" id="AQUA017325-RA">
    <property type="protein sequence ID" value="AQUA017325-PA"/>
    <property type="gene ID" value="AQUA017325"/>
</dbReference>
<evidence type="ECO:0000313" key="3">
    <source>
        <dbReference type="EnsemblMetazoa" id="AQUA017325-PA"/>
    </source>
</evidence>
<feature type="region of interest" description="Disordered" evidence="1">
    <location>
        <begin position="24"/>
        <end position="68"/>
    </location>
</feature>
<keyword evidence="2" id="KW-0732">Signal</keyword>
<protein>
    <submittedName>
        <fullName evidence="3">Uncharacterized protein</fullName>
    </submittedName>
</protein>
<feature type="chain" id="PRO_5037778743" evidence="2">
    <location>
        <begin position="23"/>
        <end position="77"/>
    </location>
</feature>
<keyword evidence="4" id="KW-1185">Reference proteome</keyword>
<evidence type="ECO:0000256" key="2">
    <source>
        <dbReference type="SAM" id="SignalP"/>
    </source>
</evidence>
<reference evidence="3" key="1">
    <citation type="submission" date="2022-10" db="UniProtKB">
        <authorList>
            <consortium name="EnsemblMetazoa"/>
        </authorList>
    </citation>
    <scope>IDENTIFICATION</scope>
    <source>
        <strain evidence="3">SANGQUA</strain>
    </source>
</reference>
<evidence type="ECO:0000313" key="4">
    <source>
        <dbReference type="Proteomes" id="UP000076407"/>
    </source>
</evidence>
<name>A0A904A358_ANOQN</name>
<dbReference type="Proteomes" id="UP000076407">
    <property type="component" value="Unassembled WGS sequence"/>
</dbReference>
<accession>A0A904A358</accession>
<organism evidence="3 4">
    <name type="scientific">Anopheles quadriannulatus</name>
    <name type="common">Mosquito</name>
    <dbReference type="NCBI Taxonomy" id="34691"/>
    <lineage>
        <taxon>Eukaryota</taxon>
        <taxon>Metazoa</taxon>
        <taxon>Ecdysozoa</taxon>
        <taxon>Arthropoda</taxon>
        <taxon>Hexapoda</taxon>
        <taxon>Insecta</taxon>
        <taxon>Pterygota</taxon>
        <taxon>Neoptera</taxon>
        <taxon>Endopterygota</taxon>
        <taxon>Diptera</taxon>
        <taxon>Nematocera</taxon>
        <taxon>Culicoidea</taxon>
        <taxon>Culicidae</taxon>
        <taxon>Anophelinae</taxon>
        <taxon>Anopheles</taxon>
    </lineage>
</organism>
<dbReference type="AlphaFoldDB" id="A0A904A358"/>